<reference evidence="4" key="1">
    <citation type="journal article" date="2019" name="Int. J. Syst. Evol. Microbiol.">
        <title>The Global Catalogue of Microorganisms (GCM) 10K type strain sequencing project: providing services to taxonomists for standard genome sequencing and annotation.</title>
        <authorList>
            <consortium name="The Broad Institute Genomics Platform"/>
            <consortium name="The Broad Institute Genome Sequencing Center for Infectious Disease"/>
            <person name="Wu L."/>
            <person name="Ma J."/>
        </authorList>
    </citation>
    <scope>NUCLEOTIDE SEQUENCE [LARGE SCALE GENOMIC DNA]</scope>
    <source>
        <strain evidence="4">JCM 17224</strain>
    </source>
</reference>
<dbReference type="InterPro" id="IPR032710">
    <property type="entry name" value="NTF2-like_dom_sf"/>
</dbReference>
<feature type="domain" description="DUF4440" evidence="2">
    <location>
        <begin position="39"/>
        <end position="145"/>
    </location>
</feature>
<protein>
    <recommendedName>
        <fullName evidence="2">DUF4440 domain-containing protein</fullName>
    </recommendedName>
</protein>
<dbReference type="EMBL" id="BAABDJ010000033">
    <property type="protein sequence ID" value="GAA4013070.1"/>
    <property type="molecule type" value="Genomic_DNA"/>
</dbReference>
<comment type="caution">
    <text evidence="3">The sequence shown here is derived from an EMBL/GenBank/DDBJ whole genome shotgun (WGS) entry which is preliminary data.</text>
</comment>
<dbReference type="Pfam" id="PF14534">
    <property type="entry name" value="DUF4440"/>
    <property type="match status" value="1"/>
</dbReference>
<evidence type="ECO:0000259" key="2">
    <source>
        <dbReference type="Pfam" id="PF14534"/>
    </source>
</evidence>
<evidence type="ECO:0000256" key="1">
    <source>
        <dbReference type="SAM" id="SignalP"/>
    </source>
</evidence>
<evidence type="ECO:0000313" key="3">
    <source>
        <dbReference type="EMBL" id="GAA4013070.1"/>
    </source>
</evidence>
<evidence type="ECO:0000313" key="4">
    <source>
        <dbReference type="Proteomes" id="UP001500567"/>
    </source>
</evidence>
<sequence>MKTTVCLLVLGLSVSAAVAQQKTTGKMAGNAEATKAELIKLDQEWGAATVRNDVEFSKKFVADDCLFTEADGTVTTKARMIQEIESGKSKTTANQASEYNVRLLGPDIAVIRHNLTATSINNGKDTSGEFRRMHVMVRRNGRWVVIDSQSVRVGPVTMAVKQ</sequence>
<dbReference type="Gene3D" id="3.10.450.50">
    <property type="match status" value="1"/>
</dbReference>
<organism evidence="3 4">
    <name type="scientific">Hymenobacter fastidiosus</name>
    <dbReference type="NCBI Taxonomy" id="486264"/>
    <lineage>
        <taxon>Bacteria</taxon>
        <taxon>Pseudomonadati</taxon>
        <taxon>Bacteroidota</taxon>
        <taxon>Cytophagia</taxon>
        <taxon>Cytophagales</taxon>
        <taxon>Hymenobacteraceae</taxon>
        <taxon>Hymenobacter</taxon>
    </lineage>
</organism>
<keyword evidence="1" id="KW-0732">Signal</keyword>
<proteinExistence type="predicted"/>
<keyword evidence="4" id="KW-1185">Reference proteome</keyword>
<dbReference type="InterPro" id="IPR027843">
    <property type="entry name" value="DUF4440"/>
</dbReference>
<name>A0ABP7SKU8_9BACT</name>
<feature type="chain" id="PRO_5045235294" description="DUF4440 domain-containing protein" evidence="1">
    <location>
        <begin position="20"/>
        <end position="162"/>
    </location>
</feature>
<dbReference type="SUPFAM" id="SSF54427">
    <property type="entry name" value="NTF2-like"/>
    <property type="match status" value="1"/>
</dbReference>
<dbReference type="Proteomes" id="UP001500567">
    <property type="component" value="Unassembled WGS sequence"/>
</dbReference>
<accession>A0ABP7SKU8</accession>
<gene>
    <name evidence="3" type="ORF">GCM10022408_27460</name>
</gene>
<feature type="signal peptide" evidence="1">
    <location>
        <begin position="1"/>
        <end position="19"/>
    </location>
</feature>